<gene>
    <name evidence="6" type="ORF">V5R04_01025</name>
</gene>
<evidence type="ECO:0000256" key="5">
    <source>
        <dbReference type="RuleBase" id="RU361279"/>
    </source>
</evidence>
<evidence type="ECO:0000256" key="3">
    <source>
        <dbReference type="ARBA" id="ARBA00022840"/>
    </source>
</evidence>
<dbReference type="InterPro" id="IPR002698">
    <property type="entry name" value="FTHF_cligase"/>
</dbReference>
<evidence type="ECO:0000256" key="4">
    <source>
        <dbReference type="PIRSR" id="PIRSR006806-1"/>
    </source>
</evidence>
<dbReference type="Gene3D" id="3.40.50.10420">
    <property type="entry name" value="NagB/RpiA/CoA transferase-like"/>
    <property type="match status" value="1"/>
</dbReference>
<comment type="cofactor">
    <cofactor evidence="5">
        <name>Mg(2+)</name>
        <dbReference type="ChEBI" id="CHEBI:18420"/>
    </cofactor>
</comment>
<dbReference type="InterPro" id="IPR024185">
    <property type="entry name" value="FTHF_cligase-like_sf"/>
</dbReference>
<dbReference type="EC" id="6.3.3.2" evidence="5"/>
<dbReference type="GO" id="GO:0035999">
    <property type="term" value="P:tetrahydrofolate interconversion"/>
    <property type="evidence" value="ECO:0007669"/>
    <property type="project" value="TreeGrafter"/>
</dbReference>
<reference evidence="6" key="1">
    <citation type="submission" date="2024-02" db="EMBL/GenBank/DDBJ databases">
        <title>Tomenella chthoni gen. nov. sp. nov., a member of the family Jonesiaceae isolated from bat guano.</title>
        <authorList>
            <person name="Miller S.L."/>
            <person name="King J."/>
            <person name="Sankaranarayanan K."/>
            <person name="Lawson P.A."/>
        </authorList>
    </citation>
    <scope>NUCLEOTIDE SEQUENCE</scope>
    <source>
        <strain evidence="6">BS-20</strain>
    </source>
</reference>
<dbReference type="GO" id="GO:0046872">
    <property type="term" value="F:metal ion binding"/>
    <property type="evidence" value="ECO:0007669"/>
    <property type="project" value="UniProtKB-KW"/>
</dbReference>
<dbReference type="PANTHER" id="PTHR23407:SF1">
    <property type="entry name" value="5-FORMYLTETRAHYDROFOLATE CYCLO-LIGASE"/>
    <property type="match status" value="1"/>
</dbReference>
<accession>A0AAU7DX43</accession>
<dbReference type="SUPFAM" id="SSF100950">
    <property type="entry name" value="NagB/RpiA/CoA transferase-like"/>
    <property type="match status" value="1"/>
</dbReference>
<comment type="similarity">
    <text evidence="1 5">Belongs to the 5-formyltetrahydrofolate cyclo-ligase family.</text>
</comment>
<dbReference type="PIRSF" id="PIRSF006806">
    <property type="entry name" value="FTHF_cligase"/>
    <property type="match status" value="1"/>
</dbReference>
<dbReference type="InterPro" id="IPR037171">
    <property type="entry name" value="NagB/RpiA_transferase-like"/>
</dbReference>
<dbReference type="EMBL" id="CP146203">
    <property type="protein sequence ID" value="XBH21840.1"/>
    <property type="molecule type" value="Genomic_DNA"/>
</dbReference>
<name>A0AAU7DX43_9MICO</name>
<evidence type="ECO:0000256" key="1">
    <source>
        <dbReference type="ARBA" id="ARBA00010638"/>
    </source>
</evidence>
<proteinExistence type="inferred from homology"/>
<keyword evidence="3 4" id="KW-0067">ATP-binding</keyword>
<keyword evidence="5" id="KW-0460">Magnesium</keyword>
<dbReference type="GO" id="GO:0005524">
    <property type="term" value="F:ATP binding"/>
    <property type="evidence" value="ECO:0007669"/>
    <property type="project" value="UniProtKB-KW"/>
</dbReference>
<evidence type="ECO:0000313" key="6">
    <source>
        <dbReference type="EMBL" id="XBH21840.1"/>
    </source>
</evidence>
<feature type="binding site" evidence="4">
    <location>
        <begin position="20"/>
        <end position="24"/>
    </location>
    <ligand>
        <name>ATP</name>
        <dbReference type="ChEBI" id="CHEBI:30616"/>
    </ligand>
</feature>
<feature type="binding site" evidence="4">
    <location>
        <position position="71"/>
    </location>
    <ligand>
        <name>substrate</name>
    </ligand>
</feature>
<dbReference type="GO" id="GO:0009396">
    <property type="term" value="P:folic acid-containing compound biosynthetic process"/>
    <property type="evidence" value="ECO:0007669"/>
    <property type="project" value="TreeGrafter"/>
</dbReference>
<comment type="catalytic activity">
    <reaction evidence="5">
        <text>(6S)-5-formyl-5,6,7,8-tetrahydrofolate + ATP = (6R)-5,10-methenyltetrahydrofolate + ADP + phosphate</text>
        <dbReference type="Rhea" id="RHEA:10488"/>
        <dbReference type="ChEBI" id="CHEBI:30616"/>
        <dbReference type="ChEBI" id="CHEBI:43474"/>
        <dbReference type="ChEBI" id="CHEBI:57455"/>
        <dbReference type="ChEBI" id="CHEBI:57457"/>
        <dbReference type="ChEBI" id="CHEBI:456216"/>
        <dbReference type="EC" id="6.3.3.2"/>
    </reaction>
</comment>
<dbReference type="Pfam" id="PF01812">
    <property type="entry name" value="5-FTHF_cyc-lig"/>
    <property type="match status" value="1"/>
</dbReference>
<evidence type="ECO:0000256" key="2">
    <source>
        <dbReference type="ARBA" id="ARBA00022741"/>
    </source>
</evidence>
<protein>
    <recommendedName>
        <fullName evidence="5">5-formyltetrahydrofolate cyclo-ligase</fullName>
        <ecNumber evidence="5">6.3.3.2</ecNumber>
    </recommendedName>
</protein>
<dbReference type="NCBIfam" id="TIGR02727">
    <property type="entry name" value="MTHFS_bact"/>
    <property type="match status" value="1"/>
</dbReference>
<keyword evidence="2 4" id="KW-0547">Nucleotide-binding</keyword>
<keyword evidence="5" id="KW-0479">Metal-binding</keyword>
<organism evidence="6">
    <name type="scientific">Jonesiaceae bacterium BS-20</name>
    <dbReference type="NCBI Taxonomy" id="3120821"/>
    <lineage>
        <taxon>Bacteria</taxon>
        <taxon>Bacillati</taxon>
        <taxon>Actinomycetota</taxon>
        <taxon>Actinomycetes</taxon>
        <taxon>Micrococcales</taxon>
        <taxon>Jonesiaceae</taxon>
    </lineage>
</organism>
<sequence>MSGIKQPYPVELHFEIEDAKNSLRSAIRAGRKARSERLRLEAAQEFARVVLSIPEVRAAKTVGLYVSRPSEPGTGPLLELLSAMDKQILLPVLGAGLKRDWAPYIDLDDLQERAPGRPPEPSSEGLGADGLVLADVVIAPALAVDTRGHRLGQGGGWYDRALAFVRPGIKVIALCYPEEVYDGLVRPLPTEDHDLPVDAVATTTNWQWLPSIGV</sequence>
<feature type="binding site" evidence="4">
    <location>
        <position position="66"/>
    </location>
    <ligand>
        <name>substrate</name>
    </ligand>
</feature>
<dbReference type="AlphaFoldDB" id="A0AAU7DX43"/>
<dbReference type="PANTHER" id="PTHR23407">
    <property type="entry name" value="ATPASE INHIBITOR/5-FORMYLTETRAHYDROFOLATE CYCLO-LIGASE"/>
    <property type="match status" value="1"/>
</dbReference>
<dbReference type="GO" id="GO:0030272">
    <property type="term" value="F:5-formyltetrahydrofolate cyclo-ligase activity"/>
    <property type="evidence" value="ECO:0007669"/>
    <property type="project" value="UniProtKB-EC"/>
</dbReference>
<feature type="binding site" evidence="4">
    <location>
        <begin position="150"/>
        <end position="158"/>
    </location>
    <ligand>
        <name>ATP</name>
        <dbReference type="ChEBI" id="CHEBI:30616"/>
    </ligand>
</feature>
<keyword evidence="6" id="KW-0436">Ligase</keyword>